<dbReference type="CDD" id="cd18186">
    <property type="entry name" value="BTB_POZ_ZBTB_KLHL-like"/>
    <property type="match status" value="1"/>
</dbReference>
<dbReference type="Gene3D" id="3.30.710.10">
    <property type="entry name" value="Potassium Channel Kv1.1, Chain A"/>
    <property type="match status" value="1"/>
</dbReference>
<dbReference type="PANTHER" id="PTHR47843">
    <property type="entry name" value="BTB DOMAIN-CONTAINING PROTEIN-RELATED"/>
    <property type="match status" value="1"/>
</dbReference>
<evidence type="ECO:0000313" key="4">
    <source>
        <dbReference type="Proteomes" id="UP000631181"/>
    </source>
</evidence>
<feature type="compositionally biased region" description="Basic and acidic residues" evidence="1">
    <location>
        <begin position="187"/>
        <end position="207"/>
    </location>
</feature>
<protein>
    <submittedName>
        <fullName evidence="3">BTB domain-containing protein</fullName>
    </submittedName>
</protein>
<evidence type="ECO:0000313" key="3">
    <source>
        <dbReference type="EMBL" id="KAF7718627.1"/>
    </source>
</evidence>
<feature type="domain" description="BTB" evidence="2">
    <location>
        <begin position="76"/>
        <end position="141"/>
    </location>
</feature>
<dbReference type="Pfam" id="PF00651">
    <property type="entry name" value="BTB"/>
    <property type="match status" value="1"/>
</dbReference>
<keyword evidence="4" id="KW-1185">Reference proteome</keyword>
<feature type="region of interest" description="Disordered" evidence="1">
    <location>
        <begin position="147"/>
        <end position="254"/>
    </location>
</feature>
<gene>
    <name evidence="3" type="ORF">PECM_001491</name>
</gene>
<dbReference type="SUPFAM" id="SSF54695">
    <property type="entry name" value="POZ domain"/>
    <property type="match status" value="1"/>
</dbReference>
<accession>A0A8J8WMM1</accession>
<reference evidence="3" key="1">
    <citation type="journal article" date="2020" name="Front. Microbiol.">
        <title>Gene regulatory networks of Penicillium echinulatum 2HH and Penicillium oxalicum 114-2 inferred by a computational biology approach.</title>
        <authorList>
            <person name="Lenz A.R."/>
            <person name="Galan-Vasquez E."/>
            <person name="Balbinot E."/>
            <person name="De Abreu F.P."/>
            <person name="De Oliveira N.S."/>
            <person name="Da Rosa L.O."/>
            <person name="De Avila E Silva S."/>
            <person name="Camassola M."/>
            <person name="Dillon A.J.P."/>
            <person name="Perez-Rueda E."/>
        </authorList>
    </citation>
    <scope>NUCLEOTIDE SEQUENCE</scope>
    <source>
        <strain evidence="3">S1M29</strain>
    </source>
</reference>
<feature type="region of interest" description="Disordered" evidence="1">
    <location>
        <begin position="1"/>
        <end position="43"/>
    </location>
</feature>
<dbReference type="PROSITE" id="PS50097">
    <property type="entry name" value="BTB"/>
    <property type="match status" value="1"/>
</dbReference>
<sequence>MSKGAPTDTIPNKPAKRQKTKSPQPMSMEQIAQEVLHPIPKPDTDKMDDKIDPLHAIPSASTHTFLPRAYCRPEYSDMTIICKQTTFPAHRVIVCPQLDFFREKCTGSEAANEPVRISDVDPLVMQKILQYLYTGDYDTEFVGQREAEETGHEVVQPGGSERESIDGEDSDEDRGDQARSSSASDAEQDRMDVSDETVRRSGNDRDTSLASDNDADADEDADANANESPEETDSDSDSNEDNNADDHANDSDSDDPCNANIHLFHLLVYKAASQLQIPPLAHLATRRFRLELGTGISRAELEEVIRELYSSEDRFWPRVRRIAIREIVELIHAGETDYSGLMSAEVLRDNPALTLGLCTALMEKVAHGK</sequence>
<evidence type="ECO:0000259" key="2">
    <source>
        <dbReference type="PROSITE" id="PS50097"/>
    </source>
</evidence>
<dbReference type="PANTHER" id="PTHR47843:SF5">
    <property type="entry name" value="BTB_POZ DOMAIN PROTEIN"/>
    <property type="match status" value="1"/>
</dbReference>
<name>A0A8J8WMM1_9EURO</name>
<dbReference type="Proteomes" id="UP000631181">
    <property type="component" value="Unassembled WGS sequence"/>
</dbReference>
<dbReference type="OrthoDB" id="6359816at2759"/>
<organism evidence="3 4">
    <name type="scientific">Penicillium ucsense</name>
    <dbReference type="NCBI Taxonomy" id="2839758"/>
    <lineage>
        <taxon>Eukaryota</taxon>
        <taxon>Fungi</taxon>
        <taxon>Dikarya</taxon>
        <taxon>Ascomycota</taxon>
        <taxon>Pezizomycotina</taxon>
        <taxon>Eurotiomycetes</taxon>
        <taxon>Eurotiomycetidae</taxon>
        <taxon>Eurotiales</taxon>
        <taxon>Aspergillaceae</taxon>
        <taxon>Penicillium</taxon>
    </lineage>
</organism>
<dbReference type="InterPro" id="IPR000210">
    <property type="entry name" value="BTB/POZ_dom"/>
</dbReference>
<dbReference type="AlphaFoldDB" id="A0A8J8WMM1"/>
<comment type="caution">
    <text evidence="3">The sequence shown here is derived from an EMBL/GenBank/DDBJ whole genome shotgun (WGS) entry which is preliminary data.</text>
</comment>
<evidence type="ECO:0000256" key="1">
    <source>
        <dbReference type="SAM" id="MobiDB-lite"/>
    </source>
</evidence>
<proteinExistence type="predicted"/>
<dbReference type="InterPro" id="IPR011333">
    <property type="entry name" value="SKP1/BTB/POZ_sf"/>
</dbReference>
<feature type="compositionally biased region" description="Acidic residues" evidence="1">
    <location>
        <begin position="213"/>
        <end position="243"/>
    </location>
</feature>
<dbReference type="EMBL" id="WIWV01000013">
    <property type="protein sequence ID" value="KAF7718627.1"/>
    <property type="molecule type" value="Genomic_DNA"/>
</dbReference>